<keyword evidence="1" id="KW-0472">Membrane</keyword>
<keyword evidence="1" id="KW-1133">Transmembrane helix</keyword>
<name>A0ABW5BF58_9PROT</name>
<protein>
    <recommendedName>
        <fullName evidence="4">DUF1772 domain-containing protein</fullName>
    </recommendedName>
</protein>
<evidence type="ECO:0000313" key="3">
    <source>
        <dbReference type="Proteomes" id="UP001597294"/>
    </source>
</evidence>
<accession>A0ABW5BF58</accession>
<keyword evidence="1" id="KW-0812">Transmembrane</keyword>
<reference evidence="3" key="1">
    <citation type="journal article" date="2019" name="Int. J. Syst. Evol. Microbiol.">
        <title>The Global Catalogue of Microorganisms (GCM) 10K type strain sequencing project: providing services to taxonomists for standard genome sequencing and annotation.</title>
        <authorList>
            <consortium name="The Broad Institute Genomics Platform"/>
            <consortium name="The Broad Institute Genome Sequencing Center for Infectious Disease"/>
            <person name="Wu L."/>
            <person name="Ma J."/>
        </authorList>
    </citation>
    <scope>NUCLEOTIDE SEQUENCE [LARGE SCALE GENOMIC DNA]</scope>
    <source>
        <strain evidence="3">CGMCC 4.7192</strain>
    </source>
</reference>
<dbReference type="EMBL" id="JBHUII010000001">
    <property type="protein sequence ID" value="MFD2204174.1"/>
    <property type="molecule type" value="Genomic_DNA"/>
</dbReference>
<organism evidence="2 3">
    <name type="scientific">Kiloniella antarctica</name>
    <dbReference type="NCBI Taxonomy" id="1550907"/>
    <lineage>
        <taxon>Bacteria</taxon>
        <taxon>Pseudomonadati</taxon>
        <taxon>Pseudomonadota</taxon>
        <taxon>Alphaproteobacteria</taxon>
        <taxon>Rhodospirillales</taxon>
        <taxon>Kiloniellaceae</taxon>
        <taxon>Kiloniella</taxon>
    </lineage>
</organism>
<feature type="transmembrane region" description="Helical" evidence="1">
    <location>
        <begin position="5"/>
        <end position="27"/>
    </location>
</feature>
<feature type="transmembrane region" description="Helical" evidence="1">
    <location>
        <begin position="131"/>
        <end position="148"/>
    </location>
</feature>
<keyword evidence="3" id="KW-1185">Reference proteome</keyword>
<dbReference type="Proteomes" id="UP001597294">
    <property type="component" value="Unassembled WGS sequence"/>
</dbReference>
<dbReference type="RefSeq" id="WP_380247483.1">
    <property type="nucleotide sequence ID" value="NZ_JBHUII010000001.1"/>
</dbReference>
<comment type="caution">
    <text evidence="2">The sequence shown here is derived from an EMBL/GenBank/DDBJ whole genome shotgun (WGS) entry which is preliminary data.</text>
</comment>
<evidence type="ECO:0000313" key="2">
    <source>
        <dbReference type="EMBL" id="MFD2204174.1"/>
    </source>
</evidence>
<evidence type="ECO:0008006" key="4">
    <source>
        <dbReference type="Google" id="ProtNLM"/>
    </source>
</evidence>
<evidence type="ECO:0000256" key="1">
    <source>
        <dbReference type="SAM" id="Phobius"/>
    </source>
</evidence>
<gene>
    <name evidence="2" type="ORF">ACFSKO_01040</name>
</gene>
<sequence>MQKNILVTTIMVGLIASITFILVQPLFGMQTLTSRHAAAYIAHGGYGDTTALILSWGVHVGVSLVYTLLSVLIFNFNRSVFVSLGQIMFLGWATTLTATPANEWVVKLVNTKQFPSFDTLSALNTQTGPKLWLHILFFAFVVGGIWVMNRKDTRKQRRSF</sequence>
<proteinExistence type="predicted"/>
<feature type="transmembrane region" description="Helical" evidence="1">
    <location>
        <begin position="81"/>
        <end position="101"/>
    </location>
</feature>
<feature type="transmembrane region" description="Helical" evidence="1">
    <location>
        <begin position="53"/>
        <end position="74"/>
    </location>
</feature>